<organism evidence="1 2">
    <name type="scientific">Funneliformis caledonium</name>
    <dbReference type="NCBI Taxonomy" id="1117310"/>
    <lineage>
        <taxon>Eukaryota</taxon>
        <taxon>Fungi</taxon>
        <taxon>Fungi incertae sedis</taxon>
        <taxon>Mucoromycota</taxon>
        <taxon>Glomeromycotina</taxon>
        <taxon>Glomeromycetes</taxon>
        <taxon>Glomerales</taxon>
        <taxon>Glomeraceae</taxon>
        <taxon>Funneliformis</taxon>
    </lineage>
</organism>
<dbReference type="OrthoDB" id="10272325at2759"/>
<protein>
    <submittedName>
        <fullName evidence="1">3947_t:CDS:1</fullName>
    </submittedName>
</protein>
<dbReference type="EMBL" id="CAJVPQ010000230">
    <property type="protein sequence ID" value="CAG8460464.1"/>
    <property type="molecule type" value="Genomic_DNA"/>
</dbReference>
<reference evidence="1" key="1">
    <citation type="submission" date="2021-06" db="EMBL/GenBank/DDBJ databases">
        <authorList>
            <person name="Kallberg Y."/>
            <person name="Tangrot J."/>
            <person name="Rosling A."/>
        </authorList>
    </citation>
    <scope>NUCLEOTIDE SEQUENCE</scope>
    <source>
        <strain evidence="1">UK204</strain>
    </source>
</reference>
<accession>A0A9N8Z1X7</accession>
<sequence>MAIVDHEYLSSYFGPFAGRTFLLMQSNGFNVNDATYSQLTAVTRIGQNRVLSLMSGRLFSKDCIFSFHLKSGGNYLGIGLDAHLSENCTYKTNH</sequence>
<comment type="caution">
    <text evidence="1">The sequence shown here is derived from an EMBL/GenBank/DDBJ whole genome shotgun (WGS) entry which is preliminary data.</text>
</comment>
<evidence type="ECO:0000313" key="2">
    <source>
        <dbReference type="Proteomes" id="UP000789570"/>
    </source>
</evidence>
<proteinExistence type="predicted"/>
<keyword evidence="2" id="KW-1185">Reference proteome</keyword>
<dbReference type="AlphaFoldDB" id="A0A9N8Z1X7"/>
<gene>
    <name evidence="1" type="ORF">FCALED_LOCUS1717</name>
</gene>
<dbReference type="Proteomes" id="UP000789570">
    <property type="component" value="Unassembled WGS sequence"/>
</dbReference>
<evidence type="ECO:0000313" key="1">
    <source>
        <dbReference type="EMBL" id="CAG8460464.1"/>
    </source>
</evidence>
<name>A0A9N8Z1X7_9GLOM</name>